<sequence length="109" mass="12064">MADIMLDLERLQTAREGLAAAIAEFEEASKINSGLEKDIGRPDDRTALRDKASDFESKWDGKRGKLSENLSNIHEQLSSIVDGWQEWDAETAADIEAARDTSTTNVRAV</sequence>
<evidence type="ECO:0000313" key="2">
    <source>
        <dbReference type="Proteomes" id="UP000602532"/>
    </source>
</evidence>
<dbReference type="RefSeq" id="WP_191766111.1">
    <property type="nucleotide sequence ID" value="NZ_JACSPM010000002.1"/>
</dbReference>
<name>A0ABR8X3N6_9MICO</name>
<keyword evidence="2" id="KW-1185">Reference proteome</keyword>
<dbReference type="Proteomes" id="UP000602532">
    <property type="component" value="Unassembled WGS sequence"/>
</dbReference>
<organism evidence="1 2">
    <name type="scientific">Microbacterium gallinarum</name>
    <dbReference type="NCBI Taxonomy" id="2762209"/>
    <lineage>
        <taxon>Bacteria</taxon>
        <taxon>Bacillati</taxon>
        <taxon>Actinomycetota</taxon>
        <taxon>Actinomycetes</taxon>
        <taxon>Micrococcales</taxon>
        <taxon>Microbacteriaceae</taxon>
        <taxon>Microbacterium</taxon>
    </lineage>
</organism>
<keyword evidence="1" id="KW-0969">Cilium</keyword>
<protein>
    <submittedName>
        <fullName evidence="1">Flagellar protein FlgN</fullName>
    </submittedName>
</protein>
<reference evidence="1 2" key="1">
    <citation type="submission" date="2020-08" db="EMBL/GenBank/DDBJ databases">
        <title>A Genomic Blueprint of the Chicken Gut Microbiome.</title>
        <authorList>
            <person name="Gilroy R."/>
            <person name="Ravi A."/>
            <person name="Getino M."/>
            <person name="Pursley I."/>
            <person name="Horton D.L."/>
            <person name="Alikhan N.-F."/>
            <person name="Baker D."/>
            <person name="Gharbi K."/>
            <person name="Hall N."/>
            <person name="Watson M."/>
            <person name="Adriaenssens E.M."/>
            <person name="Foster-Nyarko E."/>
            <person name="Jarju S."/>
            <person name="Secka A."/>
            <person name="Antonio M."/>
            <person name="Oren A."/>
            <person name="Chaudhuri R."/>
            <person name="La Ragione R.M."/>
            <person name="Hildebrand F."/>
            <person name="Pallen M.J."/>
        </authorList>
    </citation>
    <scope>NUCLEOTIDE SEQUENCE [LARGE SCALE GENOMIC DNA]</scope>
    <source>
        <strain evidence="1 2">Sa1CUA4</strain>
    </source>
</reference>
<gene>
    <name evidence="1" type="ORF">H9622_09455</name>
</gene>
<accession>A0ABR8X3N6</accession>
<keyword evidence="1" id="KW-0282">Flagellum</keyword>
<evidence type="ECO:0000313" key="1">
    <source>
        <dbReference type="EMBL" id="MBD8023818.1"/>
    </source>
</evidence>
<keyword evidence="1" id="KW-0966">Cell projection</keyword>
<proteinExistence type="predicted"/>
<dbReference type="EMBL" id="JACSPM010000002">
    <property type="protein sequence ID" value="MBD8023818.1"/>
    <property type="molecule type" value="Genomic_DNA"/>
</dbReference>
<comment type="caution">
    <text evidence="1">The sequence shown here is derived from an EMBL/GenBank/DDBJ whole genome shotgun (WGS) entry which is preliminary data.</text>
</comment>